<organism evidence="2 3">
    <name type="scientific">Vagococcus fluvialis bH819</name>
    <dbReference type="NCBI Taxonomy" id="1255619"/>
    <lineage>
        <taxon>Bacteria</taxon>
        <taxon>Bacillati</taxon>
        <taxon>Bacillota</taxon>
        <taxon>Bacilli</taxon>
        <taxon>Lactobacillales</taxon>
        <taxon>Enterococcaceae</taxon>
        <taxon>Vagococcus</taxon>
    </lineage>
</organism>
<accession>A0A1X6WK46</accession>
<keyword evidence="3" id="KW-1185">Reference proteome</keyword>
<name>A0A1X6WK46_9ENTE</name>
<evidence type="ECO:0008006" key="4">
    <source>
        <dbReference type="Google" id="ProtNLM"/>
    </source>
</evidence>
<keyword evidence="1" id="KW-0812">Transmembrane</keyword>
<protein>
    <recommendedName>
        <fullName evidence="4">DUF2975 domain-containing protein</fullName>
    </recommendedName>
</protein>
<dbReference type="RefSeq" id="WP_086950283.1">
    <property type="nucleotide sequence ID" value="NZ_FWFD01000003.1"/>
</dbReference>
<feature type="transmembrane region" description="Helical" evidence="1">
    <location>
        <begin position="84"/>
        <end position="107"/>
    </location>
</feature>
<dbReference type="Pfam" id="PF11188">
    <property type="entry name" value="DUF2975"/>
    <property type="match status" value="1"/>
</dbReference>
<dbReference type="OrthoDB" id="2200031at2"/>
<evidence type="ECO:0000313" key="3">
    <source>
        <dbReference type="Proteomes" id="UP000195918"/>
    </source>
</evidence>
<reference evidence="3" key="1">
    <citation type="submission" date="2017-02" db="EMBL/GenBank/DDBJ databases">
        <authorList>
            <person name="Dridi B."/>
        </authorList>
    </citation>
    <scope>NUCLEOTIDE SEQUENCE [LARGE SCALE GENOMIC DNA]</scope>
    <source>
        <strain evidence="3">bH819</strain>
    </source>
</reference>
<evidence type="ECO:0000256" key="1">
    <source>
        <dbReference type="SAM" id="Phobius"/>
    </source>
</evidence>
<keyword evidence="1" id="KW-1133">Transmembrane helix</keyword>
<sequence length="154" mass="17359">MTIKKINLLFKSIITILGLSGAVLLLVVGPKISDYLETTTFEKLIVFLLWITAIPVVFILFKLWKISSDLLKEEIFSEKNSQRLIQIAYASLIESGIYGIGIIIGLFELKGNYPFFLICFFFFFVGLTLSVIASLLSYIFKMAGNLKSENDLTI</sequence>
<dbReference type="AlphaFoldDB" id="A0A1X6WK46"/>
<feature type="transmembrane region" description="Helical" evidence="1">
    <location>
        <begin position="12"/>
        <end position="32"/>
    </location>
</feature>
<keyword evidence="1" id="KW-0472">Membrane</keyword>
<feature type="transmembrane region" description="Helical" evidence="1">
    <location>
        <begin position="113"/>
        <end position="140"/>
    </location>
</feature>
<evidence type="ECO:0000313" key="2">
    <source>
        <dbReference type="EMBL" id="SLM84627.1"/>
    </source>
</evidence>
<gene>
    <name evidence="2" type="ORF">FM121_00945</name>
</gene>
<dbReference type="InterPro" id="IPR021354">
    <property type="entry name" value="DUF2975"/>
</dbReference>
<dbReference type="Proteomes" id="UP000195918">
    <property type="component" value="Unassembled WGS sequence"/>
</dbReference>
<proteinExistence type="predicted"/>
<dbReference type="EMBL" id="FWFD01000003">
    <property type="protein sequence ID" value="SLM84627.1"/>
    <property type="molecule type" value="Genomic_DNA"/>
</dbReference>
<feature type="transmembrane region" description="Helical" evidence="1">
    <location>
        <begin position="44"/>
        <end position="64"/>
    </location>
</feature>